<comment type="function">
    <text evidence="2">Histone demethylase that specifically demethylates 'Lys-36' of histone H3, thereby playing a central role in histone code.</text>
</comment>
<evidence type="ECO:0000256" key="8">
    <source>
        <dbReference type="ARBA" id="ARBA00022771"/>
    </source>
</evidence>
<evidence type="ECO:0000256" key="2">
    <source>
        <dbReference type="ARBA" id="ARBA00003909"/>
    </source>
</evidence>
<evidence type="ECO:0000259" key="23">
    <source>
        <dbReference type="PROSITE" id="PS51184"/>
    </source>
</evidence>
<evidence type="ECO:0000256" key="17">
    <source>
        <dbReference type="ARBA" id="ARBA00031083"/>
    </source>
</evidence>
<evidence type="ECO:0000256" key="19">
    <source>
        <dbReference type="PROSITE-ProRule" id="PRU00146"/>
    </source>
</evidence>
<evidence type="ECO:0000256" key="18">
    <source>
        <dbReference type="ARBA" id="ARBA00047915"/>
    </source>
</evidence>
<dbReference type="SUPFAM" id="SSF57903">
    <property type="entry name" value="FYVE/PHD zinc finger"/>
    <property type="match status" value="1"/>
</dbReference>
<evidence type="ECO:0000256" key="9">
    <source>
        <dbReference type="ARBA" id="ARBA00022833"/>
    </source>
</evidence>
<keyword evidence="9" id="KW-0862">Zinc</keyword>
<evidence type="ECO:0000256" key="4">
    <source>
        <dbReference type="ARBA" id="ARBA00008037"/>
    </source>
</evidence>
<keyword evidence="10" id="KW-0156">Chromatin regulator</keyword>
<evidence type="ECO:0000313" key="25">
    <source>
        <dbReference type="Proteomes" id="UP000306954"/>
    </source>
</evidence>
<comment type="subcellular location">
    <subcellularLocation>
        <location evidence="3">Nucleus</location>
    </subcellularLocation>
</comment>
<dbReference type="PROSITE" id="PS51184">
    <property type="entry name" value="JMJC"/>
    <property type="match status" value="1"/>
</dbReference>
<dbReference type="PROSITE" id="PS50016">
    <property type="entry name" value="ZF_PHD_2"/>
    <property type="match status" value="1"/>
</dbReference>
<feature type="compositionally biased region" description="Basic and acidic residues" evidence="21">
    <location>
        <begin position="488"/>
        <end position="499"/>
    </location>
</feature>
<dbReference type="Pfam" id="PF12455">
    <property type="entry name" value="Dynactin"/>
    <property type="match status" value="1"/>
</dbReference>
<keyword evidence="7" id="KW-0479">Metal-binding</keyword>
<dbReference type="GO" id="GO:0008270">
    <property type="term" value="F:zinc ion binding"/>
    <property type="evidence" value="ECO:0007669"/>
    <property type="project" value="UniProtKB-KW"/>
</dbReference>
<dbReference type="InterPro" id="IPR019787">
    <property type="entry name" value="Znf_PHD-finger"/>
</dbReference>
<feature type="domain" description="JmjC" evidence="23">
    <location>
        <begin position="214"/>
        <end position="352"/>
    </location>
</feature>
<dbReference type="EC" id="1.14.11.27" evidence="5"/>
<feature type="compositionally biased region" description="Polar residues" evidence="21">
    <location>
        <begin position="529"/>
        <end position="538"/>
    </location>
</feature>
<sequence>MEDESDSHPRCPQCPPADSDQEIPDVDDVWIGCDACDNWFHCACVHVEDAEDIEIWYCSTCISADPNLIIKNKPEPRKSKRSKVKHDYAAINDGIASSYLHVERLPSLQIQDYQFKHLKGDELTLDWLDNDPSSMSEPIIVPNPTGLDMKMPPSHITIDQIADIVGKDKPVEVIDCATQHLSKFPWTLGQWAAHYYKRREAPEVEKTLNVISLEVSDTDFASHIIPPKFVRDLDWVGNFWPKDKAKDAPHFAGSSVFYHVLRGQKTFYLARPNSYNLQQYKMWSESADQGSQWFGDLADATYTVTLKQGNTLIIPTGWMHAVYTPEDSLVIGGNFVHSYGIEGQQKIVQIEIDTKVPLKFRFPGYQTLCWYVANHYTKVLKEGKKLPERVIRNLVVLGEFLGGLAFRMDSPMNENGVTDEKAVKIAKTYSERFPHDDIEDKPFELAAWLKLRAETLLKYKAFNESLSKKNLKRRRSQNQPNKEEEEEGRWTEPATKKESTSVQRKCKRPFINEQGEWVGDMSKPENDDASTPVTTRTPSIKPPRSAPRRSSIIQTPRPTSNGNVSTNSRRSSIVNQRIGSQRNPSVSTKPQLAERPQRAESSRSQSQSSFDFEEEESPSHSSVPLPQDLSEESESLDSKPASRLPLTRSPSTPVSVPLNHTIHLNQNNPVSPSPTTRTLEKTVSKRDYEECKAKLRVTEQYREKELIKLRELESQMDQVEQFNMMKPKLQAKIAEMQTEIKDLRVNGKDLQSQNEKLEQQHQEVSDLLEIATLDKELAEEKTEHAVTELENVQEREVDLETEVENLKFKLEEEQENQFPASKTQNGEISPLVNKQLEKQNDRLKMALIRLRDVTNENETLQKQKINELQFEIRDLKEMQDNYQDIRSKLQDSELYIDDLKQQLDDSLASADVVEHLTDSNLSLNEQVESMRTTIEELEALKELSDELEESHNDTEKQMQELLDYKDLQLLASLKRISGLLETTADYENTILQFREHMQLLQSDLDEMRQTQLQQATESEALTSQSQAMLSLNQKLQTTAHKSQAKAIDLDLKKLDAAQASEHLKIVQNYLPTTFFESGDADSANCLLFFQRCAFKSDIINQVIAQMHGLPNSLYDSVPEILVGVCELRSKLTHFAAINRRFAAMVRRCSVDMYLRMGKIANEIKGSEKKIDHWIELLRREEFREFECTKDIIMLLGQFEHLVELYLGETKLDLDEKELDFVLAIDCDLDSTAAAIGLSKQMMIGINNDQSVDKEIGHYEFGRDFFEPVQNVLNTIKSIKYTSRKFASRVENCIRESSAIEPKVSNQLSVLSDQTVKLNNFAVSFAQDLSIYMNNAKETNEPFEFSKMLAFVNDASQALGRKESHCGGGWTKVNDFVDAFAETINDVLQASLEPDSVVKLISEEPWLVRIEEFKSITAHNVEAERAVNKLTNDVKELVREIRNKDQTLQESSVKIEVMSKKLDTVKKQTEVLESMEDEVSRLKKQEKTLSDALDVLQTDLNNVEQENDKLKQSAAKTDQAPGHNAQISSAALDGLGGNEGSLEKSGLIERIDSLMSVVKYLRSENAYLKSKDNLIALKSLEPLPTMRSATPSLVTDDESDSDSGSERSSTLSPPTPTPNGLNNQGRSITYQLVDHLASKRVVDLTRLKPGQTWQKSESKPEYQLSKSHHESKRLIKKAETFLRDTQSYRYH</sequence>
<comment type="similarity">
    <text evidence="4">Belongs to the JHDM1 histone demethylase family.</text>
</comment>
<reference evidence="24 25" key="1">
    <citation type="submission" date="2019-03" db="EMBL/GenBank/DDBJ databases">
        <title>Sequencing 23 genomes of Wallemia ichthyophaga.</title>
        <authorList>
            <person name="Gostincar C."/>
        </authorList>
    </citation>
    <scope>NUCLEOTIDE SEQUENCE [LARGE SCALE GENOMIC DNA]</scope>
    <source>
        <strain evidence="24 25">EXF-8621</strain>
    </source>
</reference>
<evidence type="ECO:0000256" key="21">
    <source>
        <dbReference type="SAM" id="MobiDB-lite"/>
    </source>
</evidence>
<comment type="cofactor">
    <cofactor evidence="1">
        <name>Fe(2+)</name>
        <dbReference type="ChEBI" id="CHEBI:29033"/>
    </cofactor>
</comment>
<dbReference type="InterPro" id="IPR019786">
    <property type="entry name" value="Zinc_finger_PHD-type_CS"/>
</dbReference>
<evidence type="ECO:0000256" key="15">
    <source>
        <dbReference type="ARBA" id="ARBA00023163"/>
    </source>
</evidence>
<evidence type="ECO:0000256" key="16">
    <source>
        <dbReference type="ARBA" id="ARBA00023242"/>
    </source>
</evidence>
<evidence type="ECO:0000256" key="12">
    <source>
        <dbReference type="ARBA" id="ARBA00023002"/>
    </source>
</evidence>
<dbReference type="Gene3D" id="2.60.120.650">
    <property type="entry name" value="Cupin"/>
    <property type="match status" value="1"/>
</dbReference>
<dbReference type="Proteomes" id="UP000306954">
    <property type="component" value="Unassembled WGS sequence"/>
</dbReference>
<accession>A0A4T0I9A1</accession>
<dbReference type="GO" id="GO:0005634">
    <property type="term" value="C:nucleus"/>
    <property type="evidence" value="ECO:0007669"/>
    <property type="project" value="UniProtKB-SubCell"/>
</dbReference>
<dbReference type="InterPro" id="IPR022157">
    <property type="entry name" value="Dynactin"/>
</dbReference>
<dbReference type="Pfam" id="PF17811">
    <property type="entry name" value="JHD"/>
    <property type="match status" value="1"/>
</dbReference>
<feature type="coiled-coil region" evidence="20">
    <location>
        <begin position="1419"/>
        <end position="1519"/>
    </location>
</feature>
<evidence type="ECO:0000256" key="20">
    <source>
        <dbReference type="SAM" id="Coils"/>
    </source>
</evidence>
<keyword evidence="11" id="KW-0223">Dioxygenase</keyword>
<feature type="region of interest" description="Disordered" evidence="21">
    <location>
        <begin position="1"/>
        <end position="23"/>
    </location>
</feature>
<protein>
    <recommendedName>
        <fullName evidence="6">JmjC domain-containing histone demethylation protein 1</fullName>
        <ecNumber evidence="5">1.14.11.27</ecNumber>
    </recommendedName>
    <alternativeName>
        <fullName evidence="17">[Histone-H3]-lysine-36 demethylase 1</fullName>
    </alternativeName>
</protein>
<organism evidence="24 25">
    <name type="scientific">Wallemia ichthyophaga</name>
    <dbReference type="NCBI Taxonomy" id="245174"/>
    <lineage>
        <taxon>Eukaryota</taxon>
        <taxon>Fungi</taxon>
        <taxon>Dikarya</taxon>
        <taxon>Basidiomycota</taxon>
        <taxon>Wallemiomycotina</taxon>
        <taxon>Wallemiomycetes</taxon>
        <taxon>Wallemiales</taxon>
        <taxon>Wallemiaceae</taxon>
        <taxon>Wallemia</taxon>
    </lineage>
</organism>
<evidence type="ECO:0000256" key="3">
    <source>
        <dbReference type="ARBA" id="ARBA00004123"/>
    </source>
</evidence>
<evidence type="ECO:0000256" key="10">
    <source>
        <dbReference type="ARBA" id="ARBA00022853"/>
    </source>
</evidence>
<dbReference type="InterPro" id="IPR050690">
    <property type="entry name" value="JHDM1_Histone_Demethylase"/>
</dbReference>
<proteinExistence type="inferred from homology"/>
<dbReference type="InterPro" id="IPR041070">
    <property type="entry name" value="JHD"/>
</dbReference>
<dbReference type="InterPro" id="IPR003347">
    <property type="entry name" value="JmjC_dom"/>
</dbReference>
<keyword evidence="20" id="KW-0175">Coiled coil</keyword>
<dbReference type="PROSITE" id="PS01359">
    <property type="entry name" value="ZF_PHD_1"/>
    <property type="match status" value="1"/>
</dbReference>
<dbReference type="GO" id="GO:0140680">
    <property type="term" value="F:histone H3K36me/H3K36me2 demethylase activity"/>
    <property type="evidence" value="ECO:0007669"/>
    <property type="project" value="UniProtKB-EC"/>
</dbReference>
<keyword evidence="14" id="KW-0805">Transcription regulation</keyword>
<keyword evidence="15" id="KW-0804">Transcription</keyword>
<keyword evidence="16" id="KW-0539">Nucleus</keyword>
<dbReference type="EMBL" id="SPOF01000003">
    <property type="protein sequence ID" value="TIB16657.1"/>
    <property type="molecule type" value="Genomic_DNA"/>
</dbReference>
<dbReference type="InterPro" id="IPR011011">
    <property type="entry name" value="Znf_FYVE_PHD"/>
</dbReference>
<dbReference type="Gene3D" id="1.10.287.1490">
    <property type="match status" value="1"/>
</dbReference>
<evidence type="ECO:0000256" key="11">
    <source>
        <dbReference type="ARBA" id="ARBA00022964"/>
    </source>
</evidence>
<dbReference type="SUPFAM" id="SSF51197">
    <property type="entry name" value="Clavaminate synthase-like"/>
    <property type="match status" value="1"/>
</dbReference>
<keyword evidence="8 19" id="KW-0863">Zinc-finger</keyword>
<feature type="region of interest" description="Disordered" evidence="21">
    <location>
        <begin position="470"/>
        <end position="680"/>
    </location>
</feature>
<evidence type="ECO:0000259" key="22">
    <source>
        <dbReference type="PROSITE" id="PS50016"/>
    </source>
</evidence>
<feature type="compositionally biased region" description="Polar residues" evidence="21">
    <location>
        <begin position="662"/>
        <end position="677"/>
    </location>
</feature>
<evidence type="ECO:0000256" key="5">
    <source>
        <dbReference type="ARBA" id="ARBA00013246"/>
    </source>
</evidence>
<evidence type="ECO:0000256" key="1">
    <source>
        <dbReference type="ARBA" id="ARBA00001954"/>
    </source>
</evidence>
<evidence type="ECO:0000256" key="13">
    <source>
        <dbReference type="ARBA" id="ARBA00023004"/>
    </source>
</evidence>
<evidence type="ECO:0000256" key="6">
    <source>
        <dbReference type="ARBA" id="ARBA00015153"/>
    </source>
</evidence>
<feature type="region of interest" description="Disordered" evidence="21">
    <location>
        <begin position="1650"/>
        <end position="1669"/>
    </location>
</feature>
<keyword evidence="12" id="KW-0560">Oxidoreductase</keyword>
<comment type="caution">
    <text evidence="24">The sequence shown here is derived from an EMBL/GenBank/DDBJ whole genome shotgun (WGS) entry which is preliminary data.</text>
</comment>
<feature type="domain" description="PHD-type" evidence="22">
    <location>
        <begin position="8"/>
        <end position="64"/>
    </location>
</feature>
<dbReference type="CDD" id="cd15522">
    <property type="entry name" value="PHD_TAF3"/>
    <property type="match status" value="1"/>
</dbReference>
<name>A0A4T0I9A1_WALIC</name>
<feature type="compositionally biased region" description="Polar residues" evidence="21">
    <location>
        <begin position="551"/>
        <end position="590"/>
    </location>
</feature>
<evidence type="ECO:0000313" key="24">
    <source>
        <dbReference type="EMBL" id="TIB16657.1"/>
    </source>
</evidence>
<dbReference type="SMART" id="SM00558">
    <property type="entry name" value="JmjC"/>
    <property type="match status" value="1"/>
</dbReference>
<comment type="catalytic activity">
    <reaction evidence="18">
        <text>N(6),N(6)-dimethyl-L-lysyl(36)-[histone H3] + 2 2-oxoglutarate + 2 O2 = L-lysyl(36)-[histone H3] + 2 formaldehyde + 2 succinate + 2 CO2</text>
        <dbReference type="Rhea" id="RHEA:42032"/>
        <dbReference type="Rhea" id="RHEA-COMP:9785"/>
        <dbReference type="Rhea" id="RHEA-COMP:9787"/>
        <dbReference type="ChEBI" id="CHEBI:15379"/>
        <dbReference type="ChEBI" id="CHEBI:16526"/>
        <dbReference type="ChEBI" id="CHEBI:16810"/>
        <dbReference type="ChEBI" id="CHEBI:16842"/>
        <dbReference type="ChEBI" id="CHEBI:29969"/>
        <dbReference type="ChEBI" id="CHEBI:30031"/>
        <dbReference type="ChEBI" id="CHEBI:61976"/>
        <dbReference type="EC" id="1.14.11.27"/>
    </reaction>
</comment>
<dbReference type="PANTHER" id="PTHR23123">
    <property type="entry name" value="PHD/F-BOX CONTAINING PROTEIN"/>
    <property type="match status" value="1"/>
</dbReference>
<feature type="region of interest" description="Disordered" evidence="21">
    <location>
        <begin position="1586"/>
        <end position="1624"/>
    </location>
</feature>
<evidence type="ECO:0000256" key="7">
    <source>
        <dbReference type="ARBA" id="ARBA00022723"/>
    </source>
</evidence>
<feature type="coiled-coil region" evidence="20">
    <location>
        <begin position="702"/>
        <end position="964"/>
    </location>
</feature>
<gene>
    <name evidence="24" type="ORF">E3P90_00335</name>
</gene>
<keyword evidence="13" id="KW-0408">Iron</keyword>
<evidence type="ECO:0000256" key="14">
    <source>
        <dbReference type="ARBA" id="ARBA00023015"/>
    </source>
</evidence>